<name>A0A9W8LY11_9FUNG</name>
<dbReference type="Proteomes" id="UP001139887">
    <property type="component" value="Unassembled WGS sequence"/>
</dbReference>
<dbReference type="InterPro" id="IPR044852">
    <property type="entry name" value="WBP2-like"/>
</dbReference>
<proteinExistence type="predicted"/>
<comment type="caution">
    <text evidence="2">The sequence shown here is derived from an EMBL/GenBank/DDBJ whole genome shotgun (WGS) entry which is preliminary data.</text>
</comment>
<dbReference type="GO" id="GO:0005634">
    <property type="term" value="C:nucleus"/>
    <property type="evidence" value="ECO:0007669"/>
    <property type="project" value="TreeGrafter"/>
</dbReference>
<dbReference type="AlphaFoldDB" id="A0A9W8LY11"/>
<dbReference type="PANTHER" id="PTHR31606">
    <property type="entry name" value="WW DOMAIN BINDING PROTEIN 2, ISOFORM E"/>
    <property type="match status" value="1"/>
</dbReference>
<protein>
    <submittedName>
        <fullName evidence="2">Uncharacterized protein</fullName>
    </submittedName>
</protein>
<evidence type="ECO:0000313" key="2">
    <source>
        <dbReference type="EMBL" id="KAJ2847183.1"/>
    </source>
</evidence>
<reference evidence="2" key="1">
    <citation type="submission" date="2022-07" db="EMBL/GenBank/DDBJ databases">
        <title>Phylogenomic reconstructions and comparative analyses of Kickxellomycotina fungi.</title>
        <authorList>
            <person name="Reynolds N.K."/>
            <person name="Stajich J.E."/>
            <person name="Barry K."/>
            <person name="Grigoriev I.V."/>
            <person name="Crous P."/>
            <person name="Smith M.E."/>
        </authorList>
    </citation>
    <scope>NUCLEOTIDE SEQUENCE</scope>
    <source>
        <strain evidence="2">NRRL 1566</strain>
    </source>
</reference>
<gene>
    <name evidence="2" type="ORF">IWW36_003984</name>
</gene>
<organism evidence="2 3">
    <name type="scientific">Coemansia brasiliensis</name>
    <dbReference type="NCBI Taxonomy" id="2650707"/>
    <lineage>
        <taxon>Eukaryota</taxon>
        <taxon>Fungi</taxon>
        <taxon>Fungi incertae sedis</taxon>
        <taxon>Zoopagomycota</taxon>
        <taxon>Kickxellomycotina</taxon>
        <taxon>Kickxellomycetes</taxon>
        <taxon>Kickxellales</taxon>
        <taxon>Kickxellaceae</taxon>
        <taxon>Coemansia</taxon>
    </lineage>
</organism>
<dbReference type="EMBL" id="JANBUW010000368">
    <property type="protein sequence ID" value="KAJ2847183.1"/>
    <property type="molecule type" value="Genomic_DNA"/>
</dbReference>
<sequence>MALNAVMLELGTRHPVPLPDENFLYHNSGVKLELKSGDGYPGDAISFTSPSGTAFISNQRIVFLPTTTTHENSMDNSVPNVVNSFTVPHTNLRDIKFVSPIFNSNRFEAIVTPVDGGNIPGHAKLMLSFKEGGCFDFTTIARKMSERIQETGSIPPFEEALPAYDAPAQGAPDHSQDVPPVYPDEAPPVYEHHATGR</sequence>
<dbReference type="CDD" id="cd13214">
    <property type="entry name" value="PH-GRAM_WBP2"/>
    <property type="match status" value="1"/>
</dbReference>
<dbReference type="OrthoDB" id="1259151at2759"/>
<evidence type="ECO:0000313" key="3">
    <source>
        <dbReference type="Proteomes" id="UP001139887"/>
    </source>
</evidence>
<dbReference type="GO" id="GO:0031490">
    <property type="term" value="F:chromatin DNA binding"/>
    <property type="evidence" value="ECO:0007669"/>
    <property type="project" value="TreeGrafter"/>
</dbReference>
<dbReference type="PANTHER" id="PTHR31606:SF1">
    <property type="entry name" value="WW DOMAIN BINDING PROTEIN 2, ISOFORM E"/>
    <property type="match status" value="1"/>
</dbReference>
<keyword evidence="3" id="KW-1185">Reference proteome</keyword>
<accession>A0A9W8LY11</accession>
<feature type="region of interest" description="Disordered" evidence="1">
    <location>
        <begin position="156"/>
        <end position="197"/>
    </location>
</feature>
<dbReference type="GO" id="GO:0003713">
    <property type="term" value="F:transcription coactivator activity"/>
    <property type="evidence" value="ECO:0007669"/>
    <property type="project" value="InterPro"/>
</dbReference>
<dbReference type="SUPFAM" id="SSF50729">
    <property type="entry name" value="PH domain-like"/>
    <property type="match status" value="1"/>
</dbReference>
<evidence type="ECO:0000256" key="1">
    <source>
        <dbReference type="SAM" id="MobiDB-lite"/>
    </source>
</evidence>